<dbReference type="Gene3D" id="2.40.50.1060">
    <property type="match status" value="1"/>
</dbReference>
<proteinExistence type="predicted"/>
<evidence type="ECO:0000256" key="1">
    <source>
        <dbReference type="SAM" id="MobiDB-lite"/>
    </source>
</evidence>
<dbReference type="EMBL" id="PDNA01000070">
    <property type="protein sequence ID" value="PGH16885.1"/>
    <property type="molecule type" value="Genomic_DNA"/>
</dbReference>
<name>A0A2B7Y6P4_POLH7</name>
<feature type="region of interest" description="Disordered" evidence="1">
    <location>
        <begin position="144"/>
        <end position="212"/>
    </location>
</feature>
<feature type="compositionally biased region" description="Low complexity" evidence="1">
    <location>
        <begin position="37"/>
        <end position="49"/>
    </location>
</feature>
<evidence type="ECO:0000313" key="4">
    <source>
        <dbReference type="Proteomes" id="UP000224634"/>
    </source>
</evidence>
<evidence type="ECO:0000313" key="3">
    <source>
        <dbReference type="EMBL" id="PGH16885.1"/>
    </source>
</evidence>
<dbReference type="Proteomes" id="UP000224634">
    <property type="component" value="Unassembled WGS sequence"/>
</dbReference>
<feature type="domain" description="RPA43 OB" evidence="2">
    <location>
        <begin position="1"/>
        <end position="141"/>
    </location>
</feature>
<evidence type="ECO:0000259" key="2">
    <source>
        <dbReference type="Pfam" id="PF17875"/>
    </source>
</evidence>
<keyword evidence="4" id="KW-1185">Reference proteome</keyword>
<feature type="compositionally biased region" description="Low complexity" evidence="1">
    <location>
        <begin position="69"/>
        <end position="84"/>
    </location>
</feature>
<feature type="region of interest" description="Disordered" evidence="1">
    <location>
        <begin position="35"/>
        <end position="104"/>
    </location>
</feature>
<protein>
    <recommendedName>
        <fullName evidence="2">RPA43 OB domain-containing protein</fullName>
    </recommendedName>
</protein>
<sequence>MQSEGLLGAVVYNLFSVGIEKRRLPLNWKWIAPGQETSSGVTSSSTSPTCEDSDFDSDRENFRPVPPATTTSLHLGLGSTSDGTPATNPAEEDDISAGSGFFQTPSGRRVRGVIRFGVRDVDVIPGSEREKGFISIEGTMLKPEEERKLVEEERHRAGGSSRKNSDSQGNSRQENGMSGAVPSANTDTGGVAPTTEASTRKRREKRSKKSGS</sequence>
<dbReference type="OrthoDB" id="10250504at2759"/>
<organism evidence="3 4">
    <name type="scientific">Polytolypa hystricis (strain UAMH7299)</name>
    <dbReference type="NCBI Taxonomy" id="1447883"/>
    <lineage>
        <taxon>Eukaryota</taxon>
        <taxon>Fungi</taxon>
        <taxon>Dikarya</taxon>
        <taxon>Ascomycota</taxon>
        <taxon>Pezizomycotina</taxon>
        <taxon>Eurotiomycetes</taxon>
        <taxon>Eurotiomycetidae</taxon>
        <taxon>Onygenales</taxon>
        <taxon>Onygenales incertae sedis</taxon>
        <taxon>Polytolypa</taxon>
    </lineage>
</organism>
<comment type="caution">
    <text evidence="3">The sequence shown here is derived from an EMBL/GenBank/DDBJ whole genome shotgun (WGS) entry which is preliminary data.</text>
</comment>
<accession>A0A2B7Y6P4</accession>
<dbReference type="AlphaFoldDB" id="A0A2B7Y6P4"/>
<feature type="compositionally biased region" description="Basic residues" evidence="1">
    <location>
        <begin position="200"/>
        <end position="212"/>
    </location>
</feature>
<dbReference type="Pfam" id="PF17875">
    <property type="entry name" value="RPA43_OB"/>
    <property type="match status" value="1"/>
</dbReference>
<feature type="compositionally biased region" description="Basic and acidic residues" evidence="1">
    <location>
        <begin position="144"/>
        <end position="156"/>
    </location>
</feature>
<dbReference type="InterPro" id="IPR041178">
    <property type="entry name" value="RPA43_OB"/>
</dbReference>
<feature type="compositionally biased region" description="Polar residues" evidence="1">
    <location>
        <begin position="166"/>
        <end position="176"/>
    </location>
</feature>
<reference evidence="3 4" key="1">
    <citation type="submission" date="2017-10" db="EMBL/GenBank/DDBJ databases">
        <title>Comparative genomics in systemic dimorphic fungi from Ajellomycetaceae.</title>
        <authorList>
            <person name="Munoz J.F."/>
            <person name="Mcewen J.G."/>
            <person name="Clay O.K."/>
            <person name="Cuomo C.A."/>
        </authorList>
    </citation>
    <scope>NUCLEOTIDE SEQUENCE [LARGE SCALE GENOMIC DNA]</scope>
    <source>
        <strain evidence="3 4">UAMH7299</strain>
    </source>
</reference>
<gene>
    <name evidence="3" type="ORF">AJ80_05029</name>
</gene>
<dbReference type="STRING" id="1447883.A0A2B7Y6P4"/>